<dbReference type="Pfam" id="PF00096">
    <property type="entry name" value="zf-C2H2"/>
    <property type="match status" value="1"/>
</dbReference>
<keyword evidence="1" id="KW-0862">Zinc</keyword>
<dbReference type="Gene3D" id="3.30.160.60">
    <property type="entry name" value="Classic Zinc Finger"/>
    <property type="match status" value="1"/>
</dbReference>
<dbReference type="AlphaFoldDB" id="A0A5E4MBC6"/>
<dbReference type="PROSITE" id="PS50157">
    <property type="entry name" value="ZINC_FINGER_C2H2_2"/>
    <property type="match status" value="2"/>
</dbReference>
<evidence type="ECO:0000313" key="4">
    <source>
        <dbReference type="Proteomes" id="UP000325440"/>
    </source>
</evidence>
<dbReference type="InterPro" id="IPR013087">
    <property type="entry name" value="Znf_C2H2_type"/>
</dbReference>
<gene>
    <name evidence="3" type="ORF">CINCED_3A025814</name>
</gene>
<dbReference type="OrthoDB" id="8186305at2759"/>
<proteinExistence type="predicted"/>
<keyword evidence="1" id="KW-0863">Zinc-finger</keyword>
<keyword evidence="1" id="KW-0479">Metal-binding</keyword>
<name>A0A5E4MBC6_9HEMI</name>
<dbReference type="InterPro" id="IPR036236">
    <property type="entry name" value="Znf_C2H2_sf"/>
</dbReference>
<dbReference type="SUPFAM" id="SSF57667">
    <property type="entry name" value="beta-beta-alpha zinc fingers"/>
    <property type="match status" value="1"/>
</dbReference>
<evidence type="ECO:0000313" key="3">
    <source>
        <dbReference type="EMBL" id="VVC28698.1"/>
    </source>
</evidence>
<dbReference type="SMART" id="SM00355">
    <property type="entry name" value="ZnF_C2H2"/>
    <property type="match status" value="2"/>
</dbReference>
<dbReference type="GO" id="GO:0008270">
    <property type="term" value="F:zinc ion binding"/>
    <property type="evidence" value="ECO:0007669"/>
    <property type="project" value="UniProtKB-KW"/>
</dbReference>
<sequence>MRGITRETQNALCLLARLFLQRPRGDRDIFESKKMGFVALGGPNRDRILRGGGLTAQQLQSTTVDGFYRPQRQPTLYKCTRCIKTYARLHSLSRHVRFECGVDPKFECPVCHKKSKHKHNLLLHMKTHHK</sequence>
<dbReference type="EMBL" id="CABPRJ010000483">
    <property type="protein sequence ID" value="VVC28698.1"/>
    <property type="molecule type" value="Genomic_DNA"/>
</dbReference>
<keyword evidence="4" id="KW-1185">Reference proteome</keyword>
<feature type="domain" description="C2H2-type" evidence="2">
    <location>
        <begin position="77"/>
        <end position="104"/>
    </location>
</feature>
<evidence type="ECO:0000259" key="2">
    <source>
        <dbReference type="PROSITE" id="PS50157"/>
    </source>
</evidence>
<accession>A0A5E4MBC6</accession>
<organism evidence="3 4">
    <name type="scientific">Cinara cedri</name>
    <dbReference type="NCBI Taxonomy" id="506608"/>
    <lineage>
        <taxon>Eukaryota</taxon>
        <taxon>Metazoa</taxon>
        <taxon>Ecdysozoa</taxon>
        <taxon>Arthropoda</taxon>
        <taxon>Hexapoda</taxon>
        <taxon>Insecta</taxon>
        <taxon>Pterygota</taxon>
        <taxon>Neoptera</taxon>
        <taxon>Paraneoptera</taxon>
        <taxon>Hemiptera</taxon>
        <taxon>Sternorrhyncha</taxon>
        <taxon>Aphidomorpha</taxon>
        <taxon>Aphidoidea</taxon>
        <taxon>Aphididae</taxon>
        <taxon>Lachninae</taxon>
        <taxon>Cinara</taxon>
    </lineage>
</organism>
<feature type="domain" description="C2H2-type" evidence="2">
    <location>
        <begin position="106"/>
        <end position="130"/>
    </location>
</feature>
<reference evidence="3 4" key="1">
    <citation type="submission" date="2019-08" db="EMBL/GenBank/DDBJ databases">
        <authorList>
            <person name="Alioto T."/>
            <person name="Alioto T."/>
            <person name="Gomez Garrido J."/>
        </authorList>
    </citation>
    <scope>NUCLEOTIDE SEQUENCE [LARGE SCALE GENOMIC DNA]</scope>
</reference>
<dbReference type="Proteomes" id="UP000325440">
    <property type="component" value="Unassembled WGS sequence"/>
</dbReference>
<evidence type="ECO:0000256" key="1">
    <source>
        <dbReference type="PROSITE-ProRule" id="PRU00042"/>
    </source>
</evidence>
<protein>
    <submittedName>
        <fullName evidence="3">Zinc finger C2H2-type</fullName>
    </submittedName>
</protein>